<dbReference type="Proteomes" id="UP001201980">
    <property type="component" value="Unassembled WGS sequence"/>
</dbReference>
<evidence type="ECO:0000256" key="1">
    <source>
        <dbReference type="SAM" id="MobiDB-lite"/>
    </source>
</evidence>
<dbReference type="EMBL" id="JAKWBI020000498">
    <property type="protein sequence ID" value="KAJ2894394.1"/>
    <property type="molecule type" value="Genomic_DNA"/>
</dbReference>
<gene>
    <name evidence="2" type="ORF">MKZ38_007560</name>
</gene>
<proteinExistence type="predicted"/>
<protein>
    <submittedName>
        <fullName evidence="2">Uncharacterized protein</fullName>
    </submittedName>
</protein>
<sequence>MAAAIPDRYAGLVAESTDNVSVSSARILLLDRAYPSRLQTQPHRQRRLQKPPPSMQRPKSPASPSYPPRPISLPPVPERPISRGWPRDSSRRDHVPHHQQSQYFEGSGSGTGSEQSRANGHARTRSLGSGFILRTESSRPRVRSSGLATVATRDGKLVKPMGPGEPKPLTAQPLSNDDDDSLGGWTRRWEKIRGLWRR</sequence>
<keyword evidence="3" id="KW-1185">Reference proteome</keyword>
<evidence type="ECO:0000313" key="2">
    <source>
        <dbReference type="EMBL" id="KAJ2894394.1"/>
    </source>
</evidence>
<evidence type="ECO:0000313" key="3">
    <source>
        <dbReference type="Proteomes" id="UP001201980"/>
    </source>
</evidence>
<comment type="caution">
    <text evidence="2">The sequence shown here is derived from an EMBL/GenBank/DDBJ whole genome shotgun (WGS) entry which is preliminary data.</text>
</comment>
<reference evidence="2" key="1">
    <citation type="submission" date="2022-07" db="EMBL/GenBank/DDBJ databases">
        <title>Draft genome sequence of Zalerion maritima ATCC 34329, a (micro)plastics degrading marine fungus.</title>
        <authorList>
            <person name="Paco A."/>
            <person name="Goncalves M.F.M."/>
            <person name="Rocha-Santos T.A.P."/>
            <person name="Alves A."/>
        </authorList>
    </citation>
    <scope>NUCLEOTIDE SEQUENCE</scope>
    <source>
        <strain evidence="2">ATCC 34329</strain>
    </source>
</reference>
<feature type="compositionally biased region" description="Pro residues" evidence="1">
    <location>
        <begin position="64"/>
        <end position="78"/>
    </location>
</feature>
<name>A0AAD5WN66_9PEZI</name>
<feature type="region of interest" description="Disordered" evidence="1">
    <location>
        <begin position="32"/>
        <end position="183"/>
    </location>
</feature>
<dbReference type="AlphaFoldDB" id="A0AAD5WN66"/>
<organism evidence="2 3">
    <name type="scientific">Zalerion maritima</name>
    <dbReference type="NCBI Taxonomy" id="339359"/>
    <lineage>
        <taxon>Eukaryota</taxon>
        <taxon>Fungi</taxon>
        <taxon>Dikarya</taxon>
        <taxon>Ascomycota</taxon>
        <taxon>Pezizomycotina</taxon>
        <taxon>Sordariomycetes</taxon>
        <taxon>Lulworthiomycetidae</taxon>
        <taxon>Lulworthiales</taxon>
        <taxon>Lulworthiaceae</taxon>
        <taxon>Zalerion</taxon>
    </lineage>
</organism>
<accession>A0AAD5WN66</accession>